<dbReference type="STRING" id="236234.A0A1J9QPT6"/>
<gene>
    <name evidence="2" type="ORF">BKCO1_6700030</name>
</gene>
<keyword evidence="2" id="KW-0456">Lyase</keyword>
<dbReference type="GeneID" id="31018605"/>
<dbReference type="RefSeq" id="XP_020126310.1">
    <property type="nucleotide sequence ID" value="XM_020278344.1"/>
</dbReference>
<feature type="chain" id="PRO_5009656546" evidence="1">
    <location>
        <begin position="23"/>
        <end position="252"/>
    </location>
</feature>
<sequence length="252" mass="26587">MKTSTSTILLAAAAGLVSQASAAVQMDVRYSDNMIDVGNLDLFAQTWQVLYDTSGNQRSVITDKSVGTDNNPCTSQHDSDPDLTVKIKMNGAWGQTPGLKQNQMRDGLIQSLWEVLRNIADRNKYDVYGGCSGFTWQEGTARDPKSPCGPVSATSCEAACKDASDVAHQVECSVVTTGYRVPSELRVTAYIDDQLQPDDLIVSIEAASNPTTGGCGIEGEIAKAVAGFIPVAGGLFIQGIAVGCTGVPKTTT</sequence>
<evidence type="ECO:0000313" key="2">
    <source>
        <dbReference type="EMBL" id="OJD30050.1"/>
    </source>
</evidence>
<accession>A0A1J9QPT6</accession>
<evidence type="ECO:0000313" key="3">
    <source>
        <dbReference type="Proteomes" id="UP000183809"/>
    </source>
</evidence>
<comment type="caution">
    <text evidence="2">The sequence shown here is derived from an EMBL/GenBank/DDBJ whole genome shotgun (WGS) entry which is preliminary data.</text>
</comment>
<name>A0A1J9QPT6_9PEZI</name>
<keyword evidence="3" id="KW-1185">Reference proteome</keyword>
<dbReference type="Proteomes" id="UP000183809">
    <property type="component" value="Unassembled WGS sequence"/>
</dbReference>
<organism evidence="2 3">
    <name type="scientific">Diplodia corticola</name>
    <dbReference type="NCBI Taxonomy" id="236234"/>
    <lineage>
        <taxon>Eukaryota</taxon>
        <taxon>Fungi</taxon>
        <taxon>Dikarya</taxon>
        <taxon>Ascomycota</taxon>
        <taxon>Pezizomycotina</taxon>
        <taxon>Dothideomycetes</taxon>
        <taxon>Dothideomycetes incertae sedis</taxon>
        <taxon>Botryosphaeriales</taxon>
        <taxon>Botryosphaeriaceae</taxon>
        <taxon>Diplodia</taxon>
    </lineage>
</organism>
<protein>
    <submittedName>
        <fullName evidence="2">Ureidoglycolate lyase</fullName>
    </submittedName>
</protein>
<feature type="signal peptide" evidence="1">
    <location>
        <begin position="1"/>
        <end position="22"/>
    </location>
</feature>
<dbReference type="GO" id="GO:0016829">
    <property type="term" value="F:lyase activity"/>
    <property type="evidence" value="ECO:0007669"/>
    <property type="project" value="UniProtKB-KW"/>
</dbReference>
<reference evidence="2 3" key="1">
    <citation type="submission" date="2016-10" db="EMBL/GenBank/DDBJ databases">
        <title>Proteomics and genomics reveal pathogen-plant mechanisms compatible with a hemibiotrophic lifestyle of Diplodia corticola.</title>
        <authorList>
            <person name="Fernandes I."/>
            <person name="De Jonge R."/>
            <person name="Van De Peer Y."/>
            <person name="Devreese B."/>
            <person name="Alves A."/>
            <person name="Esteves A.C."/>
        </authorList>
    </citation>
    <scope>NUCLEOTIDE SEQUENCE [LARGE SCALE GENOMIC DNA]</scope>
    <source>
        <strain evidence="2 3">CBS 112549</strain>
    </source>
</reference>
<proteinExistence type="predicted"/>
<dbReference type="AlphaFoldDB" id="A0A1J9QPT6"/>
<evidence type="ECO:0000256" key="1">
    <source>
        <dbReference type="SAM" id="SignalP"/>
    </source>
</evidence>
<keyword evidence="1" id="KW-0732">Signal</keyword>
<dbReference type="OrthoDB" id="3908196at2759"/>
<dbReference type="EMBL" id="MNUE01000067">
    <property type="protein sequence ID" value="OJD30050.1"/>
    <property type="molecule type" value="Genomic_DNA"/>
</dbReference>